<name>A0A9P4MG08_9PEZI</name>
<keyword evidence="6" id="KW-1185">Reference proteome</keyword>
<dbReference type="PANTHER" id="PTHR10938:SF0">
    <property type="entry name" value="TRANSLATION INITIATION FACTOR IF-3, MITOCHONDRIAL"/>
    <property type="match status" value="1"/>
</dbReference>
<evidence type="ECO:0000256" key="2">
    <source>
        <dbReference type="ARBA" id="ARBA00022540"/>
    </source>
</evidence>
<dbReference type="GO" id="GO:0043022">
    <property type="term" value="F:ribosome binding"/>
    <property type="evidence" value="ECO:0007669"/>
    <property type="project" value="TreeGrafter"/>
</dbReference>
<dbReference type="Gene3D" id="3.30.110.10">
    <property type="entry name" value="Translation initiation factor 3 (IF-3), C-terminal domain"/>
    <property type="match status" value="1"/>
</dbReference>
<comment type="similarity">
    <text evidence="1">Belongs to the IF-3 family.</text>
</comment>
<dbReference type="EMBL" id="ML996093">
    <property type="protein sequence ID" value="KAF2148469.1"/>
    <property type="molecule type" value="Genomic_DNA"/>
</dbReference>
<dbReference type="GO" id="GO:0070124">
    <property type="term" value="P:mitochondrial translational initiation"/>
    <property type="evidence" value="ECO:0007669"/>
    <property type="project" value="TreeGrafter"/>
</dbReference>
<dbReference type="Proteomes" id="UP000799439">
    <property type="component" value="Unassembled WGS sequence"/>
</dbReference>
<dbReference type="AlphaFoldDB" id="A0A9P4MG08"/>
<feature type="compositionally biased region" description="Polar residues" evidence="4">
    <location>
        <begin position="58"/>
        <end position="68"/>
    </location>
</feature>
<protein>
    <recommendedName>
        <fullName evidence="7">Translation initiation factor 3 N-terminal domain-containing protein</fullName>
    </recommendedName>
</protein>
<dbReference type="PANTHER" id="PTHR10938">
    <property type="entry name" value="TRANSLATION INITIATION FACTOR IF-3"/>
    <property type="match status" value="1"/>
</dbReference>
<dbReference type="InterPro" id="IPR036788">
    <property type="entry name" value="T_IF-3_C_sf"/>
</dbReference>
<dbReference type="GO" id="GO:0005739">
    <property type="term" value="C:mitochondrion"/>
    <property type="evidence" value="ECO:0007669"/>
    <property type="project" value="TreeGrafter"/>
</dbReference>
<evidence type="ECO:0000313" key="6">
    <source>
        <dbReference type="Proteomes" id="UP000799439"/>
    </source>
</evidence>
<evidence type="ECO:0000313" key="5">
    <source>
        <dbReference type="EMBL" id="KAF2148469.1"/>
    </source>
</evidence>
<evidence type="ECO:0000256" key="4">
    <source>
        <dbReference type="SAM" id="MobiDB-lite"/>
    </source>
</evidence>
<accession>A0A9P4MG08</accession>
<dbReference type="SUPFAM" id="SSF55200">
    <property type="entry name" value="Translation initiation factor IF3, C-terminal domain"/>
    <property type="match status" value="1"/>
</dbReference>
<dbReference type="OrthoDB" id="21573at2759"/>
<comment type="caution">
    <text evidence="5">The sequence shown here is derived from an EMBL/GenBank/DDBJ whole genome shotgun (WGS) entry which is preliminary data.</text>
</comment>
<feature type="region of interest" description="Disordered" evidence="4">
    <location>
        <begin position="28"/>
        <end position="70"/>
    </location>
</feature>
<dbReference type="GO" id="GO:0003743">
    <property type="term" value="F:translation initiation factor activity"/>
    <property type="evidence" value="ECO:0007669"/>
    <property type="project" value="UniProtKB-KW"/>
</dbReference>
<gene>
    <name evidence="5" type="ORF">K461DRAFT_297883</name>
</gene>
<evidence type="ECO:0000256" key="3">
    <source>
        <dbReference type="ARBA" id="ARBA00022917"/>
    </source>
</evidence>
<dbReference type="InterPro" id="IPR001288">
    <property type="entry name" value="Translation_initiation_fac_3"/>
</dbReference>
<sequence length="321" mass="36130">MASHGSPHLRALYTVFVRPALRLQSPLASHHAPHLSRNTPHRPFSTTVPRLAIRSKSRPPSQKATRVQQPLRDADIPARRMQVVDPAANRLSDPQTKFSVMRSFDHATHRLVCVSKPPRYLTPEDPGYDEIAANYEFIVEQYNKQRARFGDAQKVAQEDEADGERDDSGLEIGAVHRAPAILVMPMRYIRLPTGEEWVPICRIENKAEASARAREAAQQKKEMRKIAPEGTKVVELNWAIDGNDLGHRLKKVEEFLRARRKVEVVIAPKRRGRKASGEECEVLLKRVRAALGNVEGAKEVRPMQGNVGELVSLMLEGHRGK</sequence>
<organism evidence="5 6">
    <name type="scientific">Myriangium duriaei CBS 260.36</name>
    <dbReference type="NCBI Taxonomy" id="1168546"/>
    <lineage>
        <taxon>Eukaryota</taxon>
        <taxon>Fungi</taxon>
        <taxon>Dikarya</taxon>
        <taxon>Ascomycota</taxon>
        <taxon>Pezizomycotina</taxon>
        <taxon>Dothideomycetes</taxon>
        <taxon>Dothideomycetidae</taxon>
        <taxon>Myriangiales</taxon>
        <taxon>Myriangiaceae</taxon>
        <taxon>Myriangium</taxon>
    </lineage>
</organism>
<evidence type="ECO:0008006" key="7">
    <source>
        <dbReference type="Google" id="ProtNLM"/>
    </source>
</evidence>
<evidence type="ECO:0000256" key="1">
    <source>
        <dbReference type="ARBA" id="ARBA00005439"/>
    </source>
</evidence>
<keyword evidence="3" id="KW-0648">Protein biosynthesis</keyword>
<keyword evidence="2" id="KW-0396">Initiation factor</keyword>
<proteinExistence type="inferred from homology"/>
<reference evidence="5" key="1">
    <citation type="journal article" date="2020" name="Stud. Mycol.">
        <title>101 Dothideomycetes genomes: a test case for predicting lifestyles and emergence of pathogens.</title>
        <authorList>
            <person name="Haridas S."/>
            <person name="Albert R."/>
            <person name="Binder M."/>
            <person name="Bloem J."/>
            <person name="Labutti K."/>
            <person name="Salamov A."/>
            <person name="Andreopoulos B."/>
            <person name="Baker S."/>
            <person name="Barry K."/>
            <person name="Bills G."/>
            <person name="Bluhm B."/>
            <person name="Cannon C."/>
            <person name="Castanera R."/>
            <person name="Culley D."/>
            <person name="Daum C."/>
            <person name="Ezra D."/>
            <person name="Gonzalez J."/>
            <person name="Henrissat B."/>
            <person name="Kuo A."/>
            <person name="Liang C."/>
            <person name="Lipzen A."/>
            <person name="Lutzoni F."/>
            <person name="Magnuson J."/>
            <person name="Mondo S."/>
            <person name="Nolan M."/>
            <person name="Ohm R."/>
            <person name="Pangilinan J."/>
            <person name="Park H.-J."/>
            <person name="Ramirez L."/>
            <person name="Alfaro M."/>
            <person name="Sun H."/>
            <person name="Tritt A."/>
            <person name="Yoshinaga Y."/>
            <person name="Zwiers L.-H."/>
            <person name="Turgeon B."/>
            <person name="Goodwin S."/>
            <person name="Spatafora J."/>
            <person name="Crous P."/>
            <person name="Grigoriev I."/>
        </authorList>
    </citation>
    <scope>NUCLEOTIDE SEQUENCE</scope>
    <source>
        <strain evidence="5">CBS 260.36</strain>
    </source>
</reference>
<dbReference type="GO" id="GO:0032790">
    <property type="term" value="P:ribosome disassembly"/>
    <property type="evidence" value="ECO:0007669"/>
    <property type="project" value="TreeGrafter"/>
</dbReference>